<dbReference type="Proteomes" id="UP000238327">
    <property type="component" value="Chromosome"/>
</dbReference>
<protein>
    <submittedName>
        <fullName evidence="2">YceK/YidQ family lipoprotein</fullName>
    </submittedName>
</protein>
<reference evidence="2 3" key="1">
    <citation type="submission" date="2018-03" db="EMBL/GenBank/DDBJ databases">
        <title>Complete genome sequence and methylome analysis of Pseudomonas mendocina NEB 698.</title>
        <authorList>
            <person name="Morgan R.D."/>
        </authorList>
    </citation>
    <scope>NUCLEOTIDE SEQUENCE [LARGE SCALE GENOMIC DNA]</scope>
    <source>
        <strain evidence="2 3">NEB698</strain>
    </source>
</reference>
<accession>A0A2R3QNL7</accession>
<sequence length="108" mass="11708">MLSRMKDMVRQGALIVLTVLVMGCSTVASRLGPDRPSDLYPATNTALELTGDLWCWYFLACPIVLVSLPVDVALDTLLLPVDTVRLLNRDDSEKKSETSAVPGVTEAS</sequence>
<gene>
    <name evidence="2" type="ORF">C7A17_11225</name>
</gene>
<keyword evidence="1" id="KW-1133">Transmembrane helix</keyword>
<dbReference type="AlphaFoldDB" id="A0A2R3QNL7"/>
<organism evidence="2 3">
    <name type="scientific">Ectopseudomonas mendocina</name>
    <name type="common">Pseudomonas mendocina</name>
    <dbReference type="NCBI Taxonomy" id="300"/>
    <lineage>
        <taxon>Bacteria</taxon>
        <taxon>Pseudomonadati</taxon>
        <taxon>Pseudomonadota</taxon>
        <taxon>Gammaproteobacteria</taxon>
        <taxon>Pseudomonadales</taxon>
        <taxon>Pseudomonadaceae</taxon>
        <taxon>Ectopseudomonas</taxon>
    </lineage>
</organism>
<proteinExistence type="predicted"/>
<keyword evidence="1" id="KW-0812">Transmembrane</keyword>
<keyword evidence="2" id="KW-0449">Lipoprotein</keyword>
<evidence type="ECO:0000313" key="3">
    <source>
        <dbReference type="Proteomes" id="UP000238327"/>
    </source>
</evidence>
<evidence type="ECO:0000256" key="1">
    <source>
        <dbReference type="SAM" id="Phobius"/>
    </source>
</evidence>
<name>A0A2R3QNL7_ECTME</name>
<keyword evidence="1" id="KW-0472">Membrane</keyword>
<dbReference type="PROSITE" id="PS51257">
    <property type="entry name" value="PROKAR_LIPOPROTEIN"/>
    <property type="match status" value="1"/>
</dbReference>
<dbReference type="OrthoDB" id="6882871at2"/>
<dbReference type="EMBL" id="CP027657">
    <property type="protein sequence ID" value="AVO53318.1"/>
    <property type="molecule type" value="Genomic_DNA"/>
</dbReference>
<evidence type="ECO:0000313" key="2">
    <source>
        <dbReference type="EMBL" id="AVO53318.1"/>
    </source>
</evidence>
<feature type="transmembrane region" description="Helical" evidence="1">
    <location>
        <begin position="54"/>
        <end position="79"/>
    </location>
</feature>